<keyword evidence="4" id="KW-0378">Hydrolase</keyword>
<dbReference type="GO" id="GO:0070008">
    <property type="term" value="F:serine-type exopeptidase activity"/>
    <property type="evidence" value="ECO:0007669"/>
    <property type="project" value="InterPro"/>
</dbReference>
<comment type="similarity">
    <text evidence="1">Belongs to the peptidase S28 family.</text>
</comment>
<evidence type="ECO:0000313" key="7">
    <source>
        <dbReference type="EMBL" id="KAK5582142.1"/>
    </source>
</evidence>
<feature type="signal peptide" evidence="6">
    <location>
        <begin position="1"/>
        <end position="21"/>
    </location>
</feature>
<dbReference type="InterPro" id="IPR008758">
    <property type="entry name" value="Peptidase_S28"/>
</dbReference>
<dbReference type="EMBL" id="JAVFKY010000001">
    <property type="protein sequence ID" value="KAK5582142.1"/>
    <property type="molecule type" value="Genomic_DNA"/>
</dbReference>
<dbReference type="FunFam" id="1.20.120.980:FF:000003">
    <property type="entry name" value="Serine protease 16"/>
    <property type="match status" value="1"/>
</dbReference>
<sequence length="486" mass="54655">MNKSILLLVLVVVSIIGSIESKRAFNVRTDLKRPLTFRHFDDKLNYDAINYQWFTQSVDHFNPANPSTFQQRYVINDQYWDGQGPVFMMINGEGPMDLNTVTQLQFVVWAQQVNALLISLEHRYYGASFVTEDLSLENLQWLNSAQALADNAVFRNFVAKEYNVPSTSKWISFGGSYSGALTSWFRIKYPHLVDATVASSAPVNPEVNFYQYLETVQTALQASGPNGNECVENIAIATQKIQALLTQENYGGVDQMFNLCSPLQTQNDVATFMQSLAGNFMGVVQYNDEEPGQIDIDYLCNIMTNQSSDPLTNYIQIWDQYADGECVDVSYASMIVQNQNITNDENAIGGRMWFYQTCVEFGYYQSSDAPPSNQPFGNLFPFQPYQIQQCADSFGIQNMYPNVNWTITEYGGLNPEPSSVENTLYVNGSNDEWHNLAILPGNPNAKNTLYINGTSHCADMMIPTSVSPSTLAPAQQVIFQFIQSQI</sequence>
<comment type="caution">
    <text evidence="7">The sequence shown here is derived from an EMBL/GenBank/DDBJ whole genome shotgun (WGS) entry which is preliminary data.</text>
</comment>
<feature type="chain" id="PRO_5042995958" description="Serine protease K12H4.7" evidence="6">
    <location>
        <begin position="22"/>
        <end position="486"/>
    </location>
</feature>
<evidence type="ECO:0000256" key="4">
    <source>
        <dbReference type="ARBA" id="ARBA00022801"/>
    </source>
</evidence>
<protein>
    <recommendedName>
        <fullName evidence="9">Serine protease K12H4.7</fullName>
    </recommendedName>
</protein>
<dbReference type="Pfam" id="PF05577">
    <property type="entry name" value="Peptidase_S28"/>
    <property type="match status" value="1"/>
</dbReference>
<evidence type="ECO:0000256" key="1">
    <source>
        <dbReference type="ARBA" id="ARBA00011079"/>
    </source>
</evidence>
<gene>
    <name evidence="7" type="ORF">RB653_003725</name>
</gene>
<keyword evidence="5" id="KW-0325">Glycoprotein</keyword>
<dbReference type="Gene3D" id="3.40.50.1820">
    <property type="entry name" value="alpha/beta hydrolase"/>
    <property type="match status" value="1"/>
</dbReference>
<dbReference type="InterPro" id="IPR042269">
    <property type="entry name" value="Ser_carbopepase_S28_SKS"/>
</dbReference>
<organism evidence="7 8">
    <name type="scientific">Dictyostelium firmibasis</name>
    <dbReference type="NCBI Taxonomy" id="79012"/>
    <lineage>
        <taxon>Eukaryota</taxon>
        <taxon>Amoebozoa</taxon>
        <taxon>Evosea</taxon>
        <taxon>Eumycetozoa</taxon>
        <taxon>Dictyostelia</taxon>
        <taxon>Dictyosteliales</taxon>
        <taxon>Dictyosteliaceae</taxon>
        <taxon>Dictyostelium</taxon>
    </lineage>
</organism>
<dbReference type="SUPFAM" id="SSF53474">
    <property type="entry name" value="alpha/beta-Hydrolases"/>
    <property type="match status" value="1"/>
</dbReference>
<evidence type="ECO:0008006" key="9">
    <source>
        <dbReference type="Google" id="ProtNLM"/>
    </source>
</evidence>
<evidence type="ECO:0000256" key="6">
    <source>
        <dbReference type="SAM" id="SignalP"/>
    </source>
</evidence>
<dbReference type="GO" id="GO:0008239">
    <property type="term" value="F:dipeptidyl-peptidase activity"/>
    <property type="evidence" value="ECO:0007669"/>
    <property type="project" value="TreeGrafter"/>
</dbReference>
<dbReference type="PANTHER" id="PTHR11010:SF122">
    <property type="entry name" value="SERINE PROTEASE K12H4.7"/>
    <property type="match status" value="1"/>
</dbReference>
<name>A0AAN7YZD2_9MYCE</name>
<dbReference type="Proteomes" id="UP001344447">
    <property type="component" value="Unassembled WGS sequence"/>
</dbReference>
<evidence type="ECO:0000256" key="3">
    <source>
        <dbReference type="ARBA" id="ARBA00022729"/>
    </source>
</evidence>
<keyword evidence="3 6" id="KW-0732">Signal</keyword>
<evidence type="ECO:0000313" key="8">
    <source>
        <dbReference type="Proteomes" id="UP001344447"/>
    </source>
</evidence>
<dbReference type="AlphaFoldDB" id="A0AAN7YZD2"/>
<dbReference type="Gene3D" id="1.20.120.980">
    <property type="entry name" value="Serine carboxypeptidase S28, SKS domain"/>
    <property type="match status" value="1"/>
</dbReference>
<reference evidence="7 8" key="1">
    <citation type="submission" date="2023-11" db="EMBL/GenBank/DDBJ databases">
        <title>Dfirmibasis_genome.</title>
        <authorList>
            <person name="Edelbroek B."/>
            <person name="Kjellin J."/>
            <person name="Jerlstrom-Hultqvist J."/>
            <person name="Soderbom F."/>
        </authorList>
    </citation>
    <scope>NUCLEOTIDE SEQUENCE [LARGE SCALE GENOMIC DNA]</scope>
    <source>
        <strain evidence="7 8">TNS-C-14</strain>
    </source>
</reference>
<keyword evidence="8" id="KW-1185">Reference proteome</keyword>
<dbReference type="InterPro" id="IPR029058">
    <property type="entry name" value="AB_hydrolase_fold"/>
</dbReference>
<dbReference type="GO" id="GO:0006508">
    <property type="term" value="P:proteolysis"/>
    <property type="evidence" value="ECO:0007669"/>
    <property type="project" value="UniProtKB-KW"/>
</dbReference>
<proteinExistence type="inferred from homology"/>
<keyword evidence="2" id="KW-0645">Protease</keyword>
<dbReference type="PANTHER" id="PTHR11010">
    <property type="entry name" value="PROTEASE S28 PRO-X CARBOXYPEPTIDASE-RELATED"/>
    <property type="match status" value="1"/>
</dbReference>
<evidence type="ECO:0000256" key="5">
    <source>
        <dbReference type="ARBA" id="ARBA00023180"/>
    </source>
</evidence>
<evidence type="ECO:0000256" key="2">
    <source>
        <dbReference type="ARBA" id="ARBA00022670"/>
    </source>
</evidence>
<accession>A0AAN7YZD2</accession>